<evidence type="ECO:0000313" key="1">
    <source>
        <dbReference type="EMBL" id="KAJ7990844.1"/>
    </source>
</evidence>
<proteinExistence type="predicted"/>
<accession>A0ACC2FHN8</accession>
<gene>
    <name evidence="1" type="ORF">DPEC_G00291130</name>
</gene>
<keyword evidence="2" id="KW-1185">Reference proteome</keyword>
<reference evidence="1" key="1">
    <citation type="submission" date="2021-05" db="EMBL/GenBank/DDBJ databases">
        <authorList>
            <person name="Pan Q."/>
            <person name="Jouanno E."/>
            <person name="Zahm M."/>
            <person name="Klopp C."/>
            <person name="Cabau C."/>
            <person name="Louis A."/>
            <person name="Berthelot C."/>
            <person name="Parey E."/>
            <person name="Roest Crollius H."/>
            <person name="Montfort J."/>
            <person name="Robinson-Rechavi M."/>
            <person name="Bouchez O."/>
            <person name="Lampietro C."/>
            <person name="Lopez Roques C."/>
            <person name="Donnadieu C."/>
            <person name="Postlethwait J."/>
            <person name="Bobe J."/>
            <person name="Dillon D."/>
            <person name="Chandos A."/>
            <person name="von Hippel F."/>
            <person name="Guiguen Y."/>
        </authorList>
    </citation>
    <scope>NUCLEOTIDE SEQUENCE</scope>
    <source>
        <strain evidence="1">YG-Jan2019</strain>
    </source>
</reference>
<comment type="caution">
    <text evidence="1">The sequence shown here is derived from an EMBL/GenBank/DDBJ whole genome shotgun (WGS) entry which is preliminary data.</text>
</comment>
<sequence length="98" mass="10800">MAAVMNTFTGCITPRTWPIGRSAPAAPPLDDGVETGWNVKGNHHDTEDDGLVSPSLGFKPHRFDSTDTSVSLTENQHFKLQSCRSVLSARKKFTSRRE</sequence>
<dbReference type="Proteomes" id="UP001157502">
    <property type="component" value="Chromosome 27"/>
</dbReference>
<dbReference type="EMBL" id="CM055754">
    <property type="protein sequence ID" value="KAJ7990844.1"/>
    <property type="molecule type" value="Genomic_DNA"/>
</dbReference>
<name>A0ACC2FHN8_DALPE</name>
<protein>
    <submittedName>
        <fullName evidence="1">Uncharacterized protein</fullName>
    </submittedName>
</protein>
<organism evidence="1 2">
    <name type="scientific">Dallia pectoralis</name>
    <name type="common">Alaska blackfish</name>
    <dbReference type="NCBI Taxonomy" id="75939"/>
    <lineage>
        <taxon>Eukaryota</taxon>
        <taxon>Metazoa</taxon>
        <taxon>Chordata</taxon>
        <taxon>Craniata</taxon>
        <taxon>Vertebrata</taxon>
        <taxon>Euteleostomi</taxon>
        <taxon>Actinopterygii</taxon>
        <taxon>Neopterygii</taxon>
        <taxon>Teleostei</taxon>
        <taxon>Protacanthopterygii</taxon>
        <taxon>Esociformes</taxon>
        <taxon>Umbridae</taxon>
        <taxon>Dallia</taxon>
    </lineage>
</organism>
<evidence type="ECO:0000313" key="2">
    <source>
        <dbReference type="Proteomes" id="UP001157502"/>
    </source>
</evidence>